<organism evidence="3 4">
    <name type="scientific">Paenibacillus darwinianus</name>
    <dbReference type="NCBI Taxonomy" id="1380763"/>
    <lineage>
        <taxon>Bacteria</taxon>
        <taxon>Bacillati</taxon>
        <taxon>Bacillota</taxon>
        <taxon>Bacilli</taxon>
        <taxon>Bacillales</taxon>
        <taxon>Paenibacillaceae</taxon>
        <taxon>Paenibacillus</taxon>
    </lineage>
</organism>
<dbReference type="Proteomes" id="UP000053750">
    <property type="component" value="Unassembled WGS sequence"/>
</dbReference>
<dbReference type="InterPro" id="IPR032856">
    <property type="entry name" value="GDE_N_bis"/>
</dbReference>
<name>A0A9W5RZN2_9BACL</name>
<keyword evidence="4" id="KW-1185">Reference proteome</keyword>
<dbReference type="OrthoDB" id="9759959at2"/>
<feature type="non-terminal residue" evidence="3">
    <location>
        <position position="542"/>
    </location>
</feature>
<feature type="domain" description="Putative glycogen debranching enzyme N-terminal" evidence="2">
    <location>
        <begin position="6"/>
        <end position="200"/>
    </location>
</feature>
<protein>
    <submittedName>
        <fullName evidence="3">Amylo-alpha-1,6-glucosidase</fullName>
    </submittedName>
</protein>
<evidence type="ECO:0000259" key="1">
    <source>
        <dbReference type="Pfam" id="PF06202"/>
    </source>
</evidence>
<dbReference type="InterPro" id="IPR008928">
    <property type="entry name" value="6-hairpin_glycosidase_sf"/>
</dbReference>
<evidence type="ECO:0000313" key="4">
    <source>
        <dbReference type="Proteomes" id="UP000053750"/>
    </source>
</evidence>
<dbReference type="Pfam" id="PF14742">
    <property type="entry name" value="GDE_N_bis"/>
    <property type="match status" value="1"/>
</dbReference>
<evidence type="ECO:0000313" key="3">
    <source>
        <dbReference type="EMBL" id="EXX85516.1"/>
    </source>
</evidence>
<dbReference type="SUPFAM" id="SSF48208">
    <property type="entry name" value="Six-hairpin glycosidases"/>
    <property type="match status" value="1"/>
</dbReference>
<accession>A0A9W5RZN2</accession>
<dbReference type="EMBL" id="JFHU01000222">
    <property type="protein sequence ID" value="EXX85516.1"/>
    <property type="molecule type" value="Genomic_DNA"/>
</dbReference>
<proteinExistence type="predicted"/>
<dbReference type="Gene3D" id="1.50.10.10">
    <property type="match status" value="1"/>
</dbReference>
<dbReference type="RefSeq" id="WP_036716543.1">
    <property type="nucleotide sequence ID" value="NZ_KK082295.1"/>
</dbReference>
<evidence type="ECO:0000259" key="2">
    <source>
        <dbReference type="Pfam" id="PF14742"/>
    </source>
</evidence>
<reference evidence="3 4" key="1">
    <citation type="submission" date="2014-02" db="EMBL/GenBank/DDBJ databases">
        <title>Genome sequence of Paenibacillus darwinianus reveals adaptive mechanisms for survival in Antarctic soils.</title>
        <authorList>
            <person name="Dsouza M."/>
            <person name="Taylor M.W."/>
            <person name="Turner S.J."/>
            <person name="Aislabie J."/>
        </authorList>
    </citation>
    <scope>NUCLEOTIDE SEQUENCE [LARGE SCALE GENOMIC DNA]</scope>
    <source>
        <strain evidence="3 4">CE1</strain>
    </source>
</reference>
<gene>
    <name evidence="3" type="ORF">BG53_08270</name>
</gene>
<dbReference type="AlphaFoldDB" id="A0A9W5RZN2"/>
<dbReference type="GO" id="GO:0005975">
    <property type="term" value="P:carbohydrate metabolic process"/>
    <property type="evidence" value="ECO:0007669"/>
    <property type="project" value="InterPro"/>
</dbReference>
<dbReference type="InterPro" id="IPR032790">
    <property type="entry name" value="GDE_C"/>
</dbReference>
<dbReference type="Pfam" id="PF06202">
    <property type="entry name" value="GDE_C"/>
    <property type="match status" value="1"/>
</dbReference>
<comment type="caution">
    <text evidence="3">The sequence shown here is derived from an EMBL/GenBank/DDBJ whole genome shotgun (WGS) entry which is preliminary data.</text>
</comment>
<feature type="domain" description="Glycogen debranching enzyme C-terminal" evidence="1">
    <location>
        <begin position="272"/>
        <end position="496"/>
    </location>
</feature>
<dbReference type="InterPro" id="IPR012341">
    <property type="entry name" value="6hp_glycosidase-like_sf"/>
</dbReference>
<sequence>MDYRVIKENDLFLLTDLSGDISESNHGHGLYTKDTRFLSRLVLTINGEKLRMLSSEADENYISRIVLTNPKTERDGQLTLWPESIEIERTRFIYQDVLYETVKATNFNPHSEKFELSLLFDADFCDMFIVRGFQDGQVGRKTGAKRNGTGFEIGYEGADGVQRQLLVEWAEEPADMDLAENGAAVTYRLELGAGESRSLDFFIAPVVGAGKGKPKRHAREEAVGQLSRSYEEWARESTGVESDLPLYNRLYGRGLQDIRVLLTDLGCGRFPVAGLPWFAVPFGRDSLIAALQMLPIHPEIAKGTILTMARYQGGREDSWRDEQPGKIMHELRSGELAGTDQIPFTPYYGTIDATPLFLVLIGEYVKWTDDAALLEAMLPHIRRALAWIDRYGNRDGSGFVSYFQESAKGIANQGWKDSGNSVVHRSGEYAKAPIALVEVQGYVYQAKTTLGLLLETLKEQSGADDWADWSCRLKSEAEVLRERFEESFWMEGDRFYALALDEGRKPVETVTSNPGHVLMSGMMKRERAAAVAHKLVSEPLFS</sequence>